<proteinExistence type="predicted"/>
<dbReference type="KEGG" id="mgly:NCTC10194_00496"/>
<evidence type="ECO:0000256" key="1">
    <source>
        <dbReference type="SAM" id="Phobius"/>
    </source>
</evidence>
<feature type="transmembrane region" description="Helical" evidence="1">
    <location>
        <begin position="73"/>
        <end position="93"/>
    </location>
</feature>
<protein>
    <submittedName>
        <fullName evidence="2">Uncharacterized protein</fullName>
    </submittedName>
</protein>
<dbReference type="Gene3D" id="1.10.1760.20">
    <property type="match status" value="1"/>
</dbReference>
<dbReference type="NCBIfam" id="NF046054">
    <property type="entry name" value="memb_MPN527"/>
    <property type="match status" value="1"/>
</dbReference>
<keyword evidence="1" id="KW-1133">Transmembrane helix</keyword>
<dbReference type="EMBL" id="LR215024">
    <property type="protein sequence ID" value="VEU70574.1"/>
    <property type="molecule type" value="Genomic_DNA"/>
</dbReference>
<sequence length="248" mass="29164">MRETVSLEQNKMPHNQKRPVILSISLTAFLLAIAIILEFIGKTITIFSFLSINISLFVAFVCFFVLSFKYLNIFLLAKLLVLTFTISWSGFLINFLGVLISTLAQFFIIYFYYLFYLFFQKILKRLKIFQKLCSYYSLTFIFNYFCAMICATLIMVFLNTFVFNTLYFYAANVITKPSLHEILKNYQASFSVFFFGIKNYYLGSFVLYLTFNLMNYAINGALVEFILILEKQTQFLTKYISVYTNNKY</sequence>
<name>A0A449AVH7_9BACT</name>
<keyword evidence="1" id="KW-0812">Transmembrane</keyword>
<keyword evidence="3" id="KW-1185">Reference proteome</keyword>
<organism evidence="2 3">
    <name type="scientific">Mycoplasmopsis glycophila</name>
    <dbReference type="NCBI Taxonomy" id="171285"/>
    <lineage>
        <taxon>Bacteria</taxon>
        <taxon>Bacillati</taxon>
        <taxon>Mycoplasmatota</taxon>
        <taxon>Mycoplasmoidales</taxon>
        <taxon>Metamycoplasmataceae</taxon>
        <taxon>Mycoplasmopsis</taxon>
    </lineage>
</organism>
<evidence type="ECO:0000313" key="3">
    <source>
        <dbReference type="Proteomes" id="UP000290815"/>
    </source>
</evidence>
<feature type="transmembrane region" description="Helical" evidence="1">
    <location>
        <begin position="99"/>
        <end position="119"/>
    </location>
</feature>
<evidence type="ECO:0000313" key="2">
    <source>
        <dbReference type="EMBL" id="VEU70574.1"/>
    </source>
</evidence>
<feature type="transmembrane region" description="Helical" evidence="1">
    <location>
        <begin position="46"/>
        <end position="66"/>
    </location>
</feature>
<gene>
    <name evidence="2" type="ORF">NCTC10194_00496</name>
</gene>
<feature type="transmembrane region" description="Helical" evidence="1">
    <location>
        <begin position="140"/>
        <end position="170"/>
    </location>
</feature>
<feature type="transmembrane region" description="Helical" evidence="1">
    <location>
        <begin position="20"/>
        <end position="40"/>
    </location>
</feature>
<accession>A0A449AVH7</accession>
<feature type="transmembrane region" description="Helical" evidence="1">
    <location>
        <begin position="205"/>
        <end position="229"/>
    </location>
</feature>
<dbReference type="AlphaFoldDB" id="A0A449AVH7"/>
<dbReference type="Proteomes" id="UP000290815">
    <property type="component" value="Chromosome"/>
</dbReference>
<reference evidence="2 3" key="1">
    <citation type="submission" date="2019-01" db="EMBL/GenBank/DDBJ databases">
        <authorList>
            <consortium name="Pathogen Informatics"/>
        </authorList>
    </citation>
    <scope>NUCLEOTIDE SEQUENCE [LARGE SCALE GENOMIC DNA]</scope>
    <source>
        <strain evidence="2 3">NCTC10194</strain>
    </source>
</reference>
<keyword evidence="1" id="KW-0472">Membrane</keyword>